<dbReference type="AlphaFoldDB" id="A0A139AMH9"/>
<dbReference type="OrthoDB" id="199574at2759"/>
<dbReference type="Proteomes" id="UP000070544">
    <property type="component" value="Unassembled WGS sequence"/>
</dbReference>
<evidence type="ECO:0000313" key="2">
    <source>
        <dbReference type="EMBL" id="KXS17976.1"/>
    </source>
</evidence>
<dbReference type="STRING" id="1344416.A0A139AMH9"/>
<dbReference type="Gene3D" id="1.25.40.990">
    <property type="match status" value="1"/>
</dbReference>
<reference evidence="2 3" key="1">
    <citation type="journal article" date="2015" name="Genome Biol. Evol.">
        <title>Phylogenomic analyses indicate that early fungi evolved digesting cell walls of algal ancestors of land plants.</title>
        <authorList>
            <person name="Chang Y."/>
            <person name="Wang S."/>
            <person name="Sekimoto S."/>
            <person name="Aerts A.L."/>
            <person name="Choi C."/>
            <person name="Clum A."/>
            <person name="LaButti K.M."/>
            <person name="Lindquist E.A."/>
            <person name="Yee Ngan C."/>
            <person name="Ohm R.A."/>
            <person name="Salamov A.A."/>
            <person name="Grigoriev I.V."/>
            <person name="Spatafora J.W."/>
            <person name="Berbee M.L."/>
        </authorList>
    </citation>
    <scope>NUCLEOTIDE SEQUENCE [LARGE SCALE GENOMIC DNA]</scope>
    <source>
        <strain evidence="2 3">JEL478</strain>
    </source>
</reference>
<dbReference type="GO" id="GO:0005634">
    <property type="term" value="C:nucleus"/>
    <property type="evidence" value="ECO:0007669"/>
    <property type="project" value="TreeGrafter"/>
</dbReference>
<proteinExistence type="predicted"/>
<feature type="domain" description="SAC3/GANP/THP3 conserved" evidence="1">
    <location>
        <begin position="65"/>
        <end position="268"/>
    </location>
</feature>
<dbReference type="EMBL" id="KQ965744">
    <property type="protein sequence ID" value="KXS17976.1"/>
    <property type="molecule type" value="Genomic_DNA"/>
</dbReference>
<name>A0A139AMH9_GONPJ</name>
<organism evidence="2 3">
    <name type="scientific">Gonapodya prolifera (strain JEL478)</name>
    <name type="common">Monoblepharis prolifera</name>
    <dbReference type="NCBI Taxonomy" id="1344416"/>
    <lineage>
        <taxon>Eukaryota</taxon>
        <taxon>Fungi</taxon>
        <taxon>Fungi incertae sedis</taxon>
        <taxon>Chytridiomycota</taxon>
        <taxon>Chytridiomycota incertae sedis</taxon>
        <taxon>Monoblepharidomycetes</taxon>
        <taxon>Monoblepharidales</taxon>
        <taxon>Gonapodyaceae</taxon>
        <taxon>Gonapodya</taxon>
    </lineage>
</organism>
<keyword evidence="3" id="KW-1185">Reference proteome</keyword>
<dbReference type="Pfam" id="PF03399">
    <property type="entry name" value="SAC3_GANP"/>
    <property type="match status" value="1"/>
</dbReference>
<dbReference type="PANTHER" id="PTHR12436:SF4">
    <property type="entry name" value="LEUKOCYTE RECEPTOR CLUSTER MEMBER 8"/>
    <property type="match status" value="1"/>
</dbReference>
<evidence type="ECO:0000259" key="1">
    <source>
        <dbReference type="Pfam" id="PF03399"/>
    </source>
</evidence>
<gene>
    <name evidence="2" type="ORF">M427DRAFT_96564</name>
</gene>
<evidence type="ECO:0000313" key="3">
    <source>
        <dbReference type="Proteomes" id="UP000070544"/>
    </source>
</evidence>
<accession>A0A139AMH9</accession>
<protein>
    <recommendedName>
        <fullName evidence="1">SAC3/GANP/THP3 conserved domain-containing protein</fullName>
    </recommendedName>
</protein>
<dbReference type="PANTHER" id="PTHR12436">
    <property type="entry name" value="80 KDA MCM3-ASSOCIATED PROTEIN"/>
    <property type="match status" value="1"/>
</dbReference>
<dbReference type="InterPro" id="IPR005062">
    <property type="entry name" value="SAC3/GANP/THP3_conserved"/>
</dbReference>
<sequence>MEEHQPLFQAIKKSKSSSVARQSIAAALDAGAPEDSNSDSAVIDWDKYTIVGTSERLEKPYLRLTSAPDPATVRPLRILEQSLQRLKAKWKQDHDYTYICDQFKSIRQDLTVQRLKNPFTVQVYESHARIALEKGDLGEFNQCQTQLKHLYREVGTGHINEFIAYRLLYQLHTRNRRDINTLLRELTPQQKADPHIKHALAVRKAVAEGDYHTLFVLYHETPQNLSSHLMDHFVMRERLRALRVMCSAYKATGFSVQFAAEELGYRDSDTSDIDKEGILFLLSELKVPVKTLPPVDDSMDLDSDLQRRQVDAKGALAILTARLNEMTKKIDIRGQI</sequence>
<dbReference type="InterPro" id="IPR045107">
    <property type="entry name" value="SAC3/GANP/THP3"/>
</dbReference>